<comment type="subcellular location">
    <subcellularLocation>
        <location evidence="1">Membrane</location>
        <topology evidence="1">Multi-pass membrane protein</topology>
    </subcellularLocation>
</comment>
<feature type="transmembrane region" description="Helical" evidence="10">
    <location>
        <begin position="248"/>
        <end position="273"/>
    </location>
</feature>
<evidence type="ECO:0000256" key="9">
    <source>
        <dbReference type="SAM" id="MobiDB-lite"/>
    </source>
</evidence>
<feature type="transmembrane region" description="Helical" evidence="10">
    <location>
        <begin position="690"/>
        <end position="710"/>
    </location>
</feature>
<accession>A0A4E0RZ93</accession>
<feature type="compositionally biased region" description="Basic and acidic residues" evidence="9">
    <location>
        <begin position="449"/>
        <end position="459"/>
    </location>
</feature>
<evidence type="ECO:0000256" key="5">
    <source>
        <dbReference type="ARBA" id="ARBA00023065"/>
    </source>
</evidence>
<dbReference type="PANTHER" id="PTHR11003">
    <property type="entry name" value="POTASSIUM CHANNEL, SUBFAMILY K"/>
    <property type="match status" value="1"/>
</dbReference>
<name>A0A4E0RZ93_FASHE</name>
<dbReference type="SUPFAM" id="SSF81324">
    <property type="entry name" value="Voltage-gated potassium channels"/>
    <property type="match status" value="2"/>
</dbReference>
<keyword evidence="7 8" id="KW-0407">Ion channel</keyword>
<dbReference type="AlphaFoldDB" id="A0A4E0RZ93"/>
<evidence type="ECO:0000313" key="12">
    <source>
        <dbReference type="EMBL" id="THD24532.1"/>
    </source>
</evidence>
<dbReference type="Proteomes" id="UP000230066">
    <property type="component" value="Unassembled WGS sequence"/>
</dbReference>
<proteinExistence type="inferred from homology"/>
<evidence type="ECO:0000313" key="13">
    <source>
        <dbReference type="Proteomes" id="UP000230066"/>
    </source>
</evidence>
<feature type="compositionally biased region" description="Polar residues" evidence="9">
    <location>
        <begin position="478"/>
        <end position="487"/>
    </location>
</feature>
<dbReference type="GO" id="GO:0030322">
    <property type="term" value="P:stabilization of membrane potential"/>
    <property type="evidence" value="ECO:0007669"/>
    <property type="project" value="TreeGrafter"/>
</dbReference>
<keyword evidence="13" id="KW-1185">Reference proteome</keyword>
<sequence>MIAAEYGGLSEQVLEFSREETEPRNFTNNNSNKGSDKKEINSKHKTTKDDDHNQNSSKAEKNLATFNARKSLSQQFRAFSMRARLVLGRSRLRLLGFFVFYLAFVISGAMVFRVLELPTERAARLRLYALQIEFLRDHPCVSEKDLFDLVQAVIRLHGMGVDATLIRNVSQYSKIDFPTKWKSNFTSTIEGSVGQEIRKIAEAELMKEELNNGNWNLDQAIFFASTIVTTVGYGKVSPYTNAGKIFCILFGSVGIPITLVFSSVLVSICMHPIRKSQERMVMRFCGSEEDSMSFLGPLDNQDKPQYHQQPRPNILELARDVQPCYSEQGLRKKSQMHAVHFDQISKGSSKAKIDLTSDRFSWNSYIKEGESCEVHSVLTIATIPSETLGSMEYLAKDEHKTLSIPPTRNIPCITSLNSTGMMDLAQPSNSYPEIPKAFDDRTLKKEASNISEIRKHNEPTSEFEGNSQSTYKNDKNNNRPVSRQTTAPTYNYYDINQSGACCYSEKRSCTGNSEKKSHSSLFKKIKRTTNQPCLGKKRRKERSGSIEFAHSGRSTVEFSERYQHSVGTATSLVNRAGPSCLALAHFLISRFGTALTKGVPVSELNMGKRTHRRFKIRLLHFLVQVTFIISIVIFLPAFTFQLTEKNWSYLDAIYFCVISVTTVGLGDLVPSGHMTNLGGPLDSKRYIRSIYTIFSAAYLLFGTTMVLLTLRSFDEILAVEMGDNQHTVNQLASRHTLGSLNSEVIYGSGPISIYNSRPKVTQSKHLDEVYQTRTVSYVDLRQPPPLADPV</sequence>
<dbReference type="PANTHER" id="PTHR11003:SF249">
    <property type="entry name" value="TWO PORE POTASSIUM CHANNEL PROTEIN SUP-9"/>
    <property type="match status" value="1"/>
</dbReference>
<dbReference type="InterPro" id="IPR003280">
    <property type="entry name" value="2pore_dom_K_chnl"/>
</dbReference>
<dbReference type="GO" id="GO:0022841">
    <property type="term" value="F:potassium ion leak channel activity"/>
    <property type="evidence" value="ECO:0007669"/>
    <property type="project" value="TreeGrafter"/>
</dbReference>
<dbReference type="PRINTS" id="PR01333">
    <property type="entry name" value="2POREKCHANEL"/>
</dbReference>
<evidence type="ECO:0000256" key="3">
    <source>
        <dbReference type="ARBA" id="ARBA00022692"/>
    </source>
</evidence>
<comment type="caution">
    <text evidence="12">The sequence shown here is derived from an EMBL/GenBank/DDBJ whole genome shotgun (WGS) entry which is preliminary data.</text>
</comment>
<keyword evidence="3 8" id="KW-0812">Transmembrane</keyword>
<dbReference type="EMBL" id="JXXN02001549">
    <property type="protein sequence ID" value="THD24532.1"/>
    <property type="molecule type" value="Genomic_DNA"/>
</dbReference>
<evidence type="ECO:0000256" key="2">
    <source>
        <dbReference type="ARBA" id="ARBA00022448"/>
    </source>
</evidence>
<feature type="transmembrane region" description="Helical" evidence="10">
    <location>
        <begin position="94"/>
        <end position="115"/>
    </location>
</feature>
<feature type="domain" description="Potassium channel" evidence="11">
    <location>
        <begin position="629"/>
        <end position="716"/>
    </location>
</feature>
<feature type="transmembrane region" description="Helical" evidence="10">
    <location>
        <begin position="652"/>
        <end position="669"/>
    </location>
</feature>
<evidence type="ECO:0000256" key="1">
    <source>
        <dbReference type="ARBA" id="ARBA00004141"/>
    </source>
</evidence>
<dbReference type="Pfam" id="PF07885">
    <property type="entry name" value="Ion_trans_2"/>
    <property type="match status" value="2"/>
</dbReference>
<keyword evidence="4 10" id="KW-1133">Transmembrane helix</keyword>
<evidence type="ECO:0000256" key="10">
    <source>
        <dbReference type="SAM" id="Phobius"/>
    </source>
</evidence>
<feature type="transmembrane region" description="Helical" evidence="10">
    <location>
        <begin position="618"/>
        <end position="640"/>
    </location>
</feature>
<keyword evidence="5 8" id="KW-0406">Ion transport</keyword>
<feature type="domain" description="Potassium channel" evidence="11">
    <location>
        <begin position="212"/>
        <end position="268"/>
    </location>
</feature>
<organism evidence="12 13">
    <name type="scientific">Fasciola hepatica</name>
    <name type="common">Liver fluke</name>
    <dbReference type="NCBI Taxonomy" id="6192"/>
    <lineage>
        <taxon>Eukaryota</taxon>
        <taxon>Metazoa</taxon>
        <taxon>Spiralia</taxon>
        <taxon>Lophotrochozoa</taxon>
        <taxon>Platyhelminthes</taxon>
        <taxon>Trematoda</taxon>
        <taxon>Digenea</taxon>
        <taxon>Plagiorchiida</taxon>
        <taxon>Echinostomata</taxon>
        <taxon>Echinostomatoidea</taxon>
        <taxon>Fasciolidae</taxon>
        <taxon>Fasciola</taxon>
    </lineage>
</organism>
<evidence type="ECO:0000256" key="8">
    <source>
        <dbReference type="RuleBase" id="RU003857"/>
    </source>
</evidence>
<gene>
    <name evidence="12" type="ORF">D915_004790</name>
</gene>
<dbReference type="GO" id="GO:0015271">
    <property type="term" value="F:outward rectifier potassium channel activity"/>
    <property type="evidence" value="ECO:0007669"/>
    <property type="project" value="TreeGrafter"/>
</dbReference>
<dbReference type="GO" id="GO:0005886">
    <property type="term" value="C:plasma membrane"/>
    <property type="evidence" value="ECO:0007669"/>
    <property type="project" value="TreeGrafter"/>
</dbReference>
<comment type="similarity">
    <text evidence="8">Belongs to the two pore domain potassium channel (TC 1.A.1.8) family.</text>
</comment>
<keyword evidence="6 10" id="KW-0472">Membrane</keyword>
<reference evidence="12" key="1">
    <citation type="submission" date="2019-03" db="EMBL/GenBank/DDBJ databases">
        <title>Improved annotation for the trematode Fasciola hepatica.</title>
        <authorList>
            <person name="Choi Y.-J."/>
            <person name="Martin J."/>
            <person name="Mitreva M."/>
        </authorList>
    </citation>
    <scope>NUCLEOTIDE SEQUENCE [LARGE SCALE GENOMIC DNA]</scope>
</reference>
<feature type="region of interest" description="Disordered" evidence="9">
    <location>
        <begin position="449"/>
        <end position="487"/>
    </location>
</feature>
<feature type="compositionally biased region" description="Basic and acidic residues" evidence="9">
    <location>
        <begin position="34"/>
        <end position="57"/>
    </location>
</feature>
<dbReference type="Gene3D" id="1.10.287.70">
    <property type="match status" value="2"/>
</dbReference>
<evidence type="ECO:0000256" key="4">
    <source>
        <dbReference type="ARBA" id="ARBA00022989"/>
    </source>
</evidence>
<dbReference type="InterPro" id="IPR013099">
    <property type="entry name" value="K_chnl_dom"/>
</dbReference>
<evidence type="ECO:0000256" key="7">
    <source>
        <dbReference type="ARBA" id="ARBA00023303"/>
    </source>
</evidence>
<protein>
    <submittedName>
        <fullName evidence="12">Potassium channel subfamily K member 6</fullName>
    </submittedName>
</protein>
<feature type="compositionally biased region" description="Polar residues" evidence="9">
    <location>
        <begin position="24"/>
        <end position="33"/>
    </location>
</feature>
<evidence type="ECO:0000256" key="6">
    <source>
        <dbReference type="ARBA" id="ARBA00023136"/>
    </source>
</evidence>
<keyword evidence="2 8" id="KW-0813">Transport</keyword>
<evidence type="ECO:0000259" key="11">
    <source>
        <dbReference type="Pfam" id="PF07885"/>
    </source>
</evidence>
<feature type="region of interest" description="Disordered" evidence="9">
    <location>
        <begin position="15"/>
        <end position="57"/>
    </location>
</feature>